<sequence>MPDFADYWQTLDQNALRLQIDSQSPADVERALTCHKPGITELMALLSPRLNSIWNLWQRKLCN</sequence>
<proteinExistence type="predicted"/>
<dbReference type="GO" id="GO:0036355">
    <property type="term" value="F:2-iminoacetate synthase activity"/>
    <property type="evidence" value="ECO:0007669"/>
    <property type="project" value="UniProtKB-EC"/>
</dbReference>
<dbReference type="AlphaFoldDB" id="A0A2X5QZ71"/>
<dbReference type="EC" id="4.1.99.19" evidence="1"/>
<organism evidence="1 2">
    <name type="scientific">Tatumella ptyseos</name>
    <dbReference type="NCBI Taxonomy" id="82987"/>
    <lineage>
        <taxon>Bacteria</taxon>
        <taxon>Pseudomonadati</taxon>
        <taxon>Pseudomonadota</taxon>
        <taxon>Gammaproteobacteria</taxon>
        <taxon>Enterobacterales</taxon>
        <taxon>Erwiniaceae</taxon>
        <taxon>Tatumella</taxon>
    </lineage>
</organism>
<protein>
    <submittedName>
        <fullName evidence="1">2-iminoacetate synthase</fullName>
        <ecNumber evidence="1">4.1.99.19</ecNumber>
    </submittedName>
</protein>
<accession>A0A2X5QZ71</accession>
<keyword evidence="1" id="KW-0456">Lyase</keyword>
<gene>
    <name evidence="1" type="primary">thiH_2</name>
    <name evidence="1" type="ORF">NCTC11468_00193</name>
</gene>
<dbReference type="EMBL" id="LS483499">
    <property type="protein sequence ID" value="SQK71815.1"/>
    <property type="molecule type" value="Genomic_DNA"/>
</dbReference>
<reference evidence="1 2" key="1">
    <citation type="submission" date="2018-06" db="EMBL/GenBank/DDBJ databases">
        <authorList>
            <consortium name="Pathogen Informatics"/>
            <person name="Doyle S."/>
        </authorList>
    </citation>
    <scope>NUCLEOTIDE SEQUENCE [LARGE SCALE GENOMIC DNA]</scope>
    <source>
        <strain evidence="1 2">NCTC11468</strain>
    </source>
</reference>
<name>A0A2X5QZ71_9GAMM</name>
<dbReference type="KEGG" id="tpty:NCTC11468_00193"/>
<dbReference type="Proteomes" id="UP000248758">
    <property type="component" value="Chromosome 1"/>
</dbReference>
<evidence type="ECO:0000313" key="2">
    <source>
        <dbReference type="Proteomes" id="UP000248758"/>
    </source>
</evidence>
<evidence type="ECO:0000313" key="1">
    <source>
        <dbReference type="EMBL" id="SQK71815.1"/>
    </source>
</evidence>